<evidence type="ECO:0000313" key="10">
    <source>
        <dbReference type="EMBL" id="CAE21732.1"/>
    </source>
</evidence>
<dbReference type="AlphaFoldDB" id="Q7V5J9"/>
<dbReference type="OrthoDB" id="9782160at2"/>
<gene>
    <name evidence="10" type="ordered locus">PMT_1557</name>
</gene>
<dbReference type="GO" id="GO:0050661">
    <property type="term" value="F:NADP binding"/>
    <property type="evidence" value="ECO:0007669"/>
    <property type="project" value="TreeGrafter"/>
</dbReference>
<dbReference type="Gene3D" id="3.50.50.60">
    <property type="entry name" value="FAD/NAD(P)-binding domain"/>
    <property type="match status" value="2"/>
</dbReference>
<evidence type="ECO:0000313" key="11">
    <source>
        <dbReference type="Proteomes" id="UP000001423"/>
    </source>
</evidence>
<accession>Q7V5J9</accession>
<reference evidence="10 11" key="1">
    <citation type="journal article" date="2003" name="Nature">
        <title>Genome divergence in two Prochlorococcus ecotypes reflects oceanic niche differentiation.</title>
        <authorList>
            <person name="Rocap G."/>
            <person name="Larimer F.W."/>
            <person name="Lamerdin J.E."/>
            <person name="Malfatti S."/>
            <person name="Chain P."/>
            <person name="Ahlgren N.A."/>
            <person name="Arellano A."/>
            <person name="Coleman M."/>
            <person name="Hauser L."/>
            <person name="Hess W.R."/>
            <person name="Johnson Z.I."/>
            <person name="Land M.L."/>
            <person name="Lindell D."/>
            <person name="Post A.F."/>
            <person name="Regala W."/>
            <person name="Shah M."/>
            <person name="Shaw S.L."/>
            <person name="Steglich C."/>
            <person name="Sullivan M.B."/>
            <person name="Ting C.S."/>
            <person name="Tolonen A."/>
            <person name="Webb E.A."/>
            <person name="Zinser E.R."/>
            <person name="Chisholm S.W."/>
        </authorList>
    </citation>
    <scope>NUCLEOTIDE SEQUENCE [LARGE SCALE GENOMIC DNA]</scope>
    <source>
        <strain evidence="11">MIT 9313</strain>
    </source>
</reference>
<evidence type="ECO:0000256" key="8">
    <source>
        <dbReference type="ARBA" id="ARBA00049728"/>
    </source>
</evidence>
<dbReference type="InterPro" id="IPR009051">
    <property type="entry name" value="Helical_ferredxn"/>
</dbReference>
<protein>
    <recommendedName>
        <fullName evidence="8">dihydrouracil dehydrogenase (NAD(+))</fullName>
        <ecNumber evidence="8">1.3.1.1</ecNumber>
    </recommendedName>
    <alternativeName>
        <fullName evidence="3">Dihydrothymine dehydrogenase</fullName>
    </alternativeName>
    <alternativeName>
        <fullName evidence="2">Dihydrouracil dehydrogenase</fullName>
    </alternativeName>
</protein>
<dbReference type="eggNOG" id="COG1233">
    <property type="taxonomic scope" value="Bacteria"/>
</dbReference>
<dbReference type="GO" id="GO:0002058">
    <property type="term" value="F:uracil binding"/>
    <property type="evidence" value="ECO:0007669"/>
    <property type="project" value="TreeGrafter"/>
</dbReference>
<evidence type="ECO:0000256" key="3">
    <source>
        <dbReference type="ARBA" id="ARBA00032722"/>
    </source>
</evidence>
<dbReference type="GO" id="GO:0051536">
    <property type="term" value="F:iron-sulfur cluster binding"/>
    <property type="evidence" value="ECO:0007669"/>
    <property type="project" value="InterPro"/>
</dbReference>
<sequence length="569" mass="62730">MLDPEASPPGTHTLCIFLPESTPEITLPTDGKDKYHNRTYRDQKQKKASAIIDYLEKNYFPELKKHILVQEIATPQTIQRYTLKSHGSIGGPQVNMSQSYMSRLAARSDWQGLYCVGDSTSQGIGVVSVTVSAISAVNAILKDLRQPQYLPLKHYPKNYVHFAKASLSQKQHSADLIPDHQKIKTVELDPRSCLSPRCVRAGPDSTHQAHIARLVEAGNWLGAAQSLRAVNPFSESTSYLSQSDDFCGSSCSQSLCPDASIPIKSLNRYVCEKVPNYIPEAAPDNGKRISIVGAGPAGLTCAHYLARLGYQIDIYEKKSEAGGTLKSIALVSRIPLSVLHREISNLLLPSIRIYFGQSLGEDITIAELRHQYDALFLACGLGEKQIQTKDVDHDFNLIHGLKFLDQFTQESTIVRGKTLTIVGATYLAMDISKLAIQNGAKKVYLIDEQSEFQSKSQAKRLNEMQELGIEIHSRIDPSAFSKLCSSSHQVIMAGLEQQRIEAQLREHLSSSLLVDVDALVDLDTLQVLGHVNVFAGGDIIRGSSSIHESIRDGRKAAAEINHAFMIKQS</sequence>
<evidence type="ECO:0000256" key="7">
    <source>
        <dbReference type="ARBA" id="ARBA00049714"/>
    </source>
</evidence>
<name>Q7V5J9_PROMM</name>
<evidence type="ECO:0000256" key="5">
    <source>
        <dbReference type="ARBA" id="ARBA00048792"/>
    </source>
</evidence>
<keyword evidence="1" id="KW-0560">Oxidoreductase</keyword>
<dbReference type="PRINTS" id="PR00419">
    <property type="entry name" value="ADXRDTASE"/>
</dbReference>
<comment type="subunit">
    <text evidence="7">Heterotetramer of 2 PreA and 2 PreT subunits.</text>
</comment>
<dbReference type="GO" id="GO:0004159">
    <property type="term" value="F:dihydropyrimidine dehydrogenase (NAD+) activity"/>
    <property type="evidence" value="ECO:0007669"/>
    <property type="project" value="UniProtKB-EC"/>
</dbReference>
<dbReference type="EC" id="1.3.1.1" evidence="8"/>
<organism evidence="10 11">
    <name type="scientific">Prochlorococcus marinus (strain MIT 9313)</name>
    <dbReference type="NCBI Taxonomy" id="74547"/>
    <lineage>
        <taxon>Bacteria</taxon>
        <taxon>Bacillati</taxon>
        <taxon>Cyanobacteriota</taxon>
        <taxon>Cyanophyceae</taxon>
        <taxon>Synechococcales</taxon>
        <taxon>Prochlorococcaceae</taxon>
        <taxon>Prochlorococcus</taxon>
    </lineage>
</organism>
<dbReference type="GO" id="GO:0006210">
    <property type="term" value="P:thymine catabolic process"/>
    <property type="evidence" value="ECO:0007669"/>
    <property type="project" value="TreeGrafter"/>
</dbReference>
<dbReference type="InterPro" id="IPR023753">
    <property type="entry name" value="FAD/NAD-binding_dom"/>
</dbReference>
<dbReference type="EMBL" id="BX548175">
    <property type="protein sequence ID" value="CAE21732.1"/>
    <property type="molecule type" value="Genomic_DNA"/>
</dbReference>
<evidence type="ECO:0000256" key="1">
    <source>
        <dbReference type="ARBA" id="ARBA00023002"/>
    </source>
</evidence>
<dbReference type="SUPFAM" id="SSF46548">
    <property type="entry name" value="alpha-helical ferredoxin"/>
    <property type="match status" value="1"/>
</dbReference>
<dbReference type="Gene3D" id="1.10.1060.10">
    <property type="entry name" value="Alpha-helical ferredoxin"/>
    <property type="match status" value="1"/>
</dbReference>
<evidence type="ECO:0000259" key="9">
    <source>
        <dbReference type="Pfam" id="PF07992"/>
    </source>
</evidence>
<evidence type="ECO:0000256" key="2">
    <source>
        <dbReference type="ARBA" id="ARBA00030119"/>
    </source>
</evidence>
<dbReference type="SUPFAM" id="SSF51971">
    <property type="entry name" value="Nucleotide-binding domain"/>
    <property type="match status" value="1"/>
</dbReference>
<evidence type="ECO:0000256" key="6">
    <source>
        <dbReference type="ARBA" id="ARBA00049578"/>
    </source>
</evidence>
<dbReference type="RefSeq" id="WP_011130924.1">
    <property type="nucleotide sequence ID" value="NC_005071.1"/>
</dbReference>
<proteinExistence type="predicted"/>
<keyword evidence="11" id="KW-1185">Reference proteome</keyword>
<dbReference type="PANTHER" id="PTHR43073">
    <property type="entry name" value="DIHYDROPYRIMIDINE DEHYDROGENASE [NADP(+)]"/>
    <property type="match status" value="1"/>
</dbReference>
<comment type="catalytic activity">
    <reaction evidence="4">
        <text>5,6-dihydrothymine + NAD(+) = thymine + NADH + H(+)</text>
        <dbReference type="Rhea" id="RHEA:28791"/>
        <dbReference type="ChEBI" id="CHEBI:15378"/>
        <dbReference type="ChEBI" id="CHEBI:17821"/>
        <dbReference type="ChEBI" id="CHEBI:27468"/>
        <dbReference type="ChEBI" id="CHEBI:57540"/>
        <dbReference type="ChEBI" id="CHEBI:57945"/>
        <dbReference type="EC" id="1.3.1.1"/>
    </reaction>
</comment>
<dbReference type="HOGENOM" id="CLU_478864_0_0_3"/>
<evidence type="ECO:0000256" key="4">
    <source>
        <dbReference type="ARBA" id="ARBA00047685"/>
    </source>
</evidence>
<dbReference type="InterPro" id="IPR036188">
    <property type="entry name" value="FAD/NAD-bd_sf"/>
</dbReference>
<comment type="catalytic activity">
    <reaction evidence="5">
        <text>5,6-dihydrouracil + NAD(+) = uracil + NADH + H(+)</text>
        <dbReference type="Rhea" id="RHEA:20189"/>
        <dbReference type="ChEBI" id="CHEBI:15378"/>
        <dbReference type="ChEBI" id="CHEBI:15901"/>
        <dbReference type="ChEBI" id="CHEBI:17568"/>
        <dbReference type="ChEBI" id="CHEBI:57540"/>
        <dbReference type="ChEBI" id="CHEBI:57945"/>
        <dbReference type="EC" id="1.3.1.1"/>
    </reaction>
</comment>
<dbReference type="eggNOG" id="COG0493">
    <property type="taxonomic scope" value="Bacteria"/>
</dbReference>
<dbReference type="KEGG" id="pmt:PMT_1557"/>
<dbReference type="PANTHER" id="PTHR43073:SF2">
    <property type="entry name" value="DIHYDROPYRIMIDINE DEHYDROGENASE [NADP(+)]"/>
    <property type="match status" value="1"/>
</dbReference>
<feature type="domain" description="FAD/NAD(P)-binding" evidence="9">
    <location>
        <begin position="288"/>
        <end position="487"/>
    </location>
</feature>
<comment type="function">
    <text evidence="6">Involved in pyrimidine base degradation. Catalyzes physiologically the reduction of uracil to 5,6-dihydrouracil (DHU) by using NADH as a specific cosubstrate. It also catalyzes the reverse reaction and the reduction of thymine to 5,6-dihydrothymine (DHT).</text>
</comment>
<dbReference type="Proteomes" id="UP000001423">
    <property type="component" value="Chromosome"/>
</dbReference>
<dbReference type="GO" id="GO:0006212">
    <property type="term" value="P:uracil catabolic process"/>
    <property type="evidence" value="ECO:0007669"/>
    <property type="project" value="TreeGrafter"/>
</dbReference>
<dbReference type="Pfam" id="PF07992">
    <property type="entry name" value="Pyr_redox_2"/>
    <property type="match status" value="1"/>
</dbReference>